<keyword evidence="1" id="KW-0540">Nuclease</keyword>
<proteinExistence type="predicted"/>
<protein>
    <submittedName>
        <fullName evidence="1">CRISPR-associated endonuclease Csy4</fullName>
    </submittedName>
</protein>
<dbReference type="Pfam" id="PF09618">
    <property type="entry name" value="Cas_Csy4"/>
    <property type="match status" value="1"/>
</dbReference>
<keyword evidence="1" id="KW-0255">Endonuclease</keyword>
<evidence type="ECO:0000313" key="1">
    <source>
        <dbReference type="EMBL" id="SEQ50101.1"/>
    </source>
</evidence>
<sequence length="188" mass="21187">MDSYFEIKAIPDPELLQSAIVAQLMQALHGLLPSYEGRVGISFPAYGQARALGGIVRLHGTSEDMQRLLEQARDDSVLSNYALITDVLMVPEKVKGYALYRRRHVKGESDIRRLVKRHKARGTWNAELEEAIFAKYRQPKNCPHVTLKSYTTGQPKFMLFIEQAMQGKAVEGEFNAYGLSKGGTVPWF</sequence>
<evidence type="ECO:0000313" key="2">
    <source>
        <dbReference type="Proteomes" id="UP000198749"/>
    </source>
</evidence>
<dbReference type="NCBIfam" id="TIGR02563">
    <property type="entry name" value="cas_Csy4"/>
    <property type="match status" value="1"/>
</dbReference>
<organism evidence="1 2">
    <name type="scientific">Amphritea atlantica</name>
    <dbReference type="NCBI Taxonomy" id="355243"/>
    <lineage>
        <taxon>Bacteria</taxon>
        <taxon>Pseudomonadati</taxon>
        <taxon>Pseudomonadota</taxon>
        <taxon>Gammaproteobacteria</taxon>
        <taxon>Oceanospirillales</taxon>
        <taxon>Oceanospirillaceae</taxon>
        <taxon>Amphritea</taxon>
    </lineage>
</organism>
<dbReference type="CDD" id="cd09739">
    <property type="entry name" value="Cas6_I-F"/>
    <property type="match status" value="1"/>
</dbReference>
<dbReference type="AlphaFoldDB" id="A0A1H9GJ18"/>
<dbReference type="InterPro" id="IPR013396">
    <property type="entry name" value="CRISPR-assoc_prot_Csy4"/>
</dbReference>
<keyword evidence="2" id="KW-1185">Reference proteome</keyword>
<dbReference type="Gene3D" id="3.30.70.2540">
    <property type="entry name" value="CRISPR-associated endoribonuclease Cas6/Csy4"/>
    <property type="match status" value="1"/>
</dbReference>
<dbReference type="GO" id="GO:0004519">
    <property type="term" value="F:endonuclease activity"/>
    <property type="evidence" value="ECO:0007669"/>
    <property type="project" value="UniProtKB-KW"/>
</dbReference>
<dbReference type="GO" id="GO:0043571">
    <property type="term" value="P:maintenance of CRISPR repeat elements"/>
    <property type="evidence" value="ECO:0007669"/>
    <property type="project" value="InterPro"/>
</dbReference>
<dbReference type="InterPro" id="IPR042564">
    <property type="entry name" value="CRISPR-Cas6/Csy4_sf"/>
</dbReference>
<dbReference type="RefSeq" id="WP_175483483.1">
    <property type="nucleotide sequence ID" value="NZ_AP025284.1"/>
</dbReference>
<accession>A0A1H9GJ18</accession>
<dbReference type="STRING" id="355243.SAMN03080615_01711"/>
<name>A0A1H9GJ18_9GAMM</name>
<reference evidence="2" key="1">
    <citation type="submission" date="2016-10" db="EMBL/GenBank/DDBJ databases">
        <authorList>
            <person name="Varghese N."/>
            <person name="Submissions S."/>
        </authorList>
    </citation>
    <scope>NUCLEOTIDE SEQUENCE [LARGE SCALE GENOMIC DNA]</scope>
    <source>
        <strain evidence="2">DSM 18887</strain>
    </source>
</reference>
<gene>
    <name evidence="1" type="ORF">SAMN03080615_01711</name>
</gene>
<dbReference type="Proteomes" id="UP000198749">
    <property type="component" value="Unassembled WGS sequence"/>
</dbReference>
<keyword evidence="1" id="KW-0378">Hydrolase</keyword>
<dbReference type="EMBL" id="FOGB01000004">
    <property type="protein sequence ID" value="SEQ50101.1"/>
    <property type="molecule type" value="Genomic_DNA"/>
</dbReference>